<proteinExistence type="predicted"/>
<evidence type="ECO:0000256" key="1">
    <source>
        <dbReference type="SAM" id="MobiDB-lite"/>
    </source>
</evidence>
<accession>A0ABD1Z9B4</accession>
<dbReference type="AlphaFoldDB" id="A0ABD1Z9B4"/>
<dbReference type="Proteomes" id="UP001605036">
    <property type="component" value="Unassembled WGS sequence"/>
</dbReference>
<organism evidence="2 3">
    <name type="scientific">Riccia fluitans</name>
    <dbReference type="NCBI Taxonomy" id="41844"/>
    <lineage>
        <taxon>Eukaryota</taxon>
        <taxon>Viridiplantae</taxon>
        <taxon>Streptophyta</taxon>
        <taxon>Embryophyta</taxon>
        <taxon>Marchantiophyta</taxon>
        <taxon>Marchantiopsida</taxon>
        <taxon>Marchantiidae</taxon>
        <taxon>Marchantiales</taxon>
        <taxon>Ricciaceae</taxon>
        <taxon>Riccia</taxon>
    </lineage>
</organism>
<dbReference type="EMBL" id="JBHFFA010000002">
    <property type="protein sequence ID" value="KAL2644400.1"/>
    <property type="molecule type" value="Genomic_DNA"/>
</dbReference>
<evidence type="ECO:0000313" key="3">
    <source>
        <dbReference type="Proteomes" id="UP001605036"/>
    </source>
</evidence>
<reference evidence="2 3" key="1">
    <citation type="submission" date="2024-09" db="EMBL/GenBank/DDBJ databases">
        <title>Chromosome-scale assembly of Riccia fluitans.</title>
        <authorList>
            <person name="Paukszto L."/>
            <person name="Sawicki J."/>
            <person name="Karawczyk K."/>
            <person name="Piernik-Szablinska J."/>
            <person name="Szczecinska M."/>
            <person name="Mazdziarz M."/>
        </authorList>
    </citation>
    <scope>NUCLEOTIDE SEQUENCE [LARGE SCALE GENOMIC DNA]</scope>
    <source>
        <strain evidence="2">Rf_01</strain>
        <tissue evidence="2">Aerial parts of the thallus</tissue>
    </source>
</reference>
<feature type="compositionally biased region" description="Basic and acidic residues" evidence="1">
    <location>
        <begin position="15"/>
        <end position="58"/>
    </location>
</feature>
<feature type="region of interest" description="Disordered" evidence="1">
    <location>
        <begin position="1"/>
        <end position="58"/>
    </location>
</feature>
<sequence>MPRSRDVNQKPSKGKRPEEPKQGNEEKKPEDRPPAEKKPEEQKPEPKPPAPEKDPRVVHEPLRPYHGLALGSQVEGFLLHPGDILITHWSRPPYDPPAEDFFANPGGHCTLFVDHGYFERRQKDVYDIEGMMNKCFDDGDMIMRLGSFDVYWSWSPLNPVQCFEFQYHSPPASWFLFSRVQATQLPLPLRTWNRQWMVVGRQQPNPPDRQAIIPRLGDLIIRRAEAVVWWRSELKVQSGDILLRVGYRRVGNAGKTLAAVEMYECRISSLEGFTGRSYVTRYHTHWMFRGRDMQLYGEGMIGRGGDSIQYNGPLRHPLSNRSDFQIHELM</sequence>
<gene>
    <name evidence="2" type="ORF">R1flu_011987</name>
</gene>
<keyword evidence="3" id="KW-1185">Reference proteome</keyword>
<evidence type="ECO:0000313" key="2">
    <source>
        <dbReference type="EMBL" id="KAL2644400.1"/>
    </source>
</evidence>
<name>A0ABD1Z9B4_9MARC</name>
<comment type="caution">
    <text evidence="2">The sequence shown here is derived from an EMBL/GenBank/DDBJ whole genome shotgun (WGS) entry which is preliminary data.</text>
</comment>
<protein>
    <submittedName>
        <fullName evidence="2">Uncharacterized protein</fullName>
    </submittedName>
</protein>